<dbReference type="Proteomes" id="UP000095472">
    <property type="component" value="Chromosome"/>
</dbReference>
<organism evidence="1 2">
    <name type="scientific">Desertifilum tharense IPPAS B-1220</name>
    <dbReference type="NCBI Taxonomy" id="1781255"/>
    <lineage>
        <taxon>Bacteria</taxon>
        <taxon>Bacillati</taxon>
        <taxon>Cyanobacteriota</taxon>
        <taxon>Cyanophyceae</taxon>
        <taxon>Desertifilales</taxon>
        <taxon>Desertifilaceae</taxon>
        <taxon>Desertifilum</taxon>
    </lineage>
</organism>
<evidence type="ECO:0000313" key="1">
    <source>
        <dbReference type="EMBL" id="XPM64271.1"/>
    </source>
</evidence>
<protein>
    <submittedName>
        <fullName evidence="1">Uncharacterized protein</fullName>
    </submittedName>
</protein>
<proteinExistence type="predicted"/>
<reference evidence="1 2" key="1">
    <citation type="journal article" date="2016" name="Genome Announc.">
        <title>Draft Genome Sequence of the Thermotolerant Cyanobacterium Desertifilum sp. IPPAS B-1220.</title>
        <authorList>
            <person name="Mironov K.S."/>
            <person name="Sinetova M.A."/>
            <person name="Bolatkhan K."/>
            <person name="Zayadan B.K."/>
            <person name="Ustinova V.V."/>
            <person name="Kupriyanova E.V."/>
            <person name="Skrypnik A.N."/>
            <person name="Gogoleva N.E."/>
            <person name="Gogolev Y.V."/>
            <person name="Los D.A."/>
        </authorList>
    </citation>
    <scope>NUCLEOTIDE SEQUENCE [LARGE SCALE GENOMIC DNA]</scope>
    <source>
        <strain evidence="1 2">IPPAS B-1220</strain>
    </source>
</reference>
<gene>
    <name evidence="1" type="ORF">BH720_035850</name>
</gene>
<keyword evidence="2" id="KW-1185">Reference proteome</keyword>
<name>A0ACD5GVC8_9CYAN</name>
<sequence length="268" mass="29454">MLGTYIFGFVANLSAAILCLRNWRDPQIVSGRNVWLGIGLGLFLYVIGDILFFLWEFVWEQDPVVSPGDFFYLLNYLCLSWGMMLAVTSRRLNLELKQWIAIAAIGIVGMVPGGLAIAPPSMSGLASTSQTPTAPTPAATTPAPAPAASRAPDWVVKLEEDLAPLDKPVTLIYTVFDVALLIAATTLLLAFWGGRFSQSWRMIAAAAFCLYIADMWFKYAATRVPDYQSGGILEVFWVFSPLLFGIGAALEYDISTRTPTRRAGRRRS</sequence>
<accession>A0ACD5GVC8</accession>
<dbReference type="EMBL" id="CP182909">
    <property type="protein sequence ID" value="XPM64271.1"/>
    <property type="molecule type" value="Genomic_DNA"/>
</dbReference>
<evidence type="ECO:0000313" key="2">
    <source>
        <dbReference type="Proteomes" id="UP000095472"/>
    </source>
</evidence>